<feature type="compositionally biased region" description="Low complexity" evidence="1">
    <location>
        <begin position="9"/>
        <end position="31"/>
    </location>
</feature>
<organism evidence="2">
    <name type="scientific">marine metagenome</name>
    <dbReference type="NCBI Taxonomy" id="408172"/>
    <lineage>
        <taxon>unclassified sequences</taxon>
        <taxon>metagenomes</taxon>
        <taxon>ecological metagenomes</taxon>
    </lineage>
</organism>
<gene>
    <name evidence="2" type="ORF">METZ01_LOCUS485226</name>
</gene>
<dbReference type="AlphaFoldDB" id="A0A383CJL3"/>
<reference evidence="2" key="1">
    <citation type="submission" date="2018-05" db="EMBL/GenBank/DDBJ databases">
        <authorList>
            <person name="Lanie J.A."/>
            <person name="Ng W.-L."/>
            <person name="Kazmierczak K.M."/>
            <person name="Andrzejewski T.M."/>
            <person name="Davidsen T.M."/>
            <person name="Wayne K.J."/>
            <person name="Tettelin H."/>
            <person name="Glass J.I."/>
            <person name="Rusch D."/>
            <person name="Podicherti R."/>
            <person name="Tsui H.-C.T."/>
            <person name="Winkler M.E."/>
        </authorList>
    </citation>
    <scope>NUCLEOTIDE SEQUENCE</scope>
</reference>
<dbReference type="EMBL" id="UINC01209379">
    <property type="protein sequence ID" value="SVE32372.1"/>
    <property type="molecule type" value="Genomic_DNA"/>
</dbReference>
<feature type="non-terminal residue" evidence="2">
    <location>
        <position position="106"/>
    </location>
</feature>
<feature type="region of interest" description="Disordered" evidence="1">
    <location>
        <begin position="1"/>
        <end position="35"/>
    </location>
</feature>
<proteinExistence type="predicted"/>
<name>A0A383CJL3_9ZZZZ</name>
<sequence length="106" mass="11418">RARCTWAWGTPSPRGSRPTTTPDPATTPFAALGSSDPRTCLTSRYGWSNRLSPTPPTGSRVWVRSVWCPPPGRSPRPCTHTTGRGATRYPWLPPTSRSIGPTGMGA</sequence>
<evidence type="ECO:0000313" key="2">
    <source>
        <dbReference type="EMBL" id="SVE32372.1"/>
    </source>
</evidence>
<protein>
    <submittedName>
        <fullName evidence="2">Uncharacterized protein</fullName>
    </submittedName>
</protein>
<feature type="non-terminal residue" evidence="2">
    <location>
        <position position="1"/>
    </location>
</feature>
<evidence type="ECO:0000256" key="1">
    <source>
        <dbReference type="SAM" id="MobiDB-lite"/>
    </source>
</evidence>
<feature type="region of interest" description="Disordered" evidence="1">
    <location>
        <begin position="72"/>
        <end position="106"/>
    </location>
</feature>
<accession>A0A383CJL3</accession>